<dbReference type="Pfam" id="PF00535">
    <property type="entry name" value="Glycos_transf_2"/>
    <property type="match status" value="1"/>
</dbReference>
<evidence type="ECO:0000313" key="6">
    <source>
        <dbReference type="Proteomes" id="UP001165653"/>
    </source>
</evidence>
<keyword evidence="3 5" id="KW-0808">Transferase</keyword>
<dbReference type="SUPFAM" id="SSF53448">
    <property type="entry name" value="Nucleotide-diphospho-sugar transferases"/>
    <property type="match status" value="1"/>
</dbReference>
<dbReference type="InterPro" id="IPR001173">
    <property type="entry name" value="Glyco_trans_2-like"/>
</dbReference>
<evidence type="ECO:0000256" key="3">
    <source>
        <dbReference type="ARBA" id="ARBA00022679"/>
    </source>
</evidence>
<dbReference type="PANTHER" id="PTHR43179">
    <property type="entry name" value="RHAMNOSYLTRANSFERASE WBBL"/>
    <property type="match status" value="1"/>
</dbReference>
<keyword evidence="6" id="KW-1185">Reference proteome</keyword>
<keyword evidence="2 5" id="KW-0328">Glycosyltransferase</keyword>
<dbReference type="PANTHER" id="PTHR43179:SF12">
    <property type="entry name" value="GALACTOFURANOSYLTRANSFERASE GLFT2"/>
    <property type="match status" value="1"/>
</dbReference>
<reference evidence="5" key="1">
    <citation type="submission" date="2022-10" db="EMBL/GenBank/DDBJ databases">
        <title>Luteolibacter sp. GHJ8, whole genome shotgun sequencing project.</title>
        <authorList>
            <person name="Zhao G."/>
            <person name="Shen L."/>
        </authorList>
    </citation>
    <scope>NUCLEOTIDE SEQUENCE</scope>
    <source>
        <strain evidence="5">GHJ8</strain>
    </source>
</reference>
<feature type="domain" description="Glycosyltransferase 2-like" evidence="4">
    <location>
        <begin position="12"/>
        <end position="109"/>
    </location>
</feature>
<proteinExistence type="inferred from homology"/>
<comment type="caution">
    <text evidence="5">The sequence shown here is derived from an EMBL/GenBank/DDBJ whole genome shotgun (WGS) entry which is preliminary data.</text>
</comment>
<comment type="similarity">
    <text evidence="1">Belongs to the glycosyltransferase 2 family.</text>
</comment>
<organism evidence="5 6">
    <name type="scientific">Luteolibacter rhizosphaerae</name>
    <dbReference type="NCBI Taxonomy" id="2989719"/>
    <lineage>
        <taxon>Bacteria</taxon>
        <taxon>Pseudomonadati</taxon>
        <taxon>Verrucomicrobiota</taxon>
        <taxon>Verrucomicrobiia</taxon>
        <taxon>Verrucomicrobiales</taxon>
        <taxon>Verrucomicrobiaceae</taxon>
        <taxon>Luteolibacter</taxon>
    </lineage>
</organism>
<protein>
    <submittedName>
        <fullName evidence="5">Glycosyltransferase</fullName>
        <ecNumber evidence="5">2.4.-.-</ecNumber>
    </submittedName>
</protein>
<dbReference type="EC" id="2.4.-.-" evidence="5"/>
<dbReference type="EMBL" id="JAPDDR010000002">
    <property type="protein sequence ID" value="MCW1912696.1"/>
    <property type="molecule type" value="Genomic_DNA"/>
</dbReference>
<sequence>MPSSPCIATVFACFNRRATALECIRRLQAQTRQPDMVVVGDNASTDGTPEALRALAWDRLTVVDTGDNLGNAGGVQVAMDHAFAHGADAVWVLDDDSWPRSGALGALLEDGFDAHTVRHSLQVDPTGGHYSWPLPVRSASGAWETIRHPDEWPGPACVESRASWTGALVPRAAWERAGPVLGELFIRGEDEEYPRRLAAAGFRFEAVRDSVLDHPSAKNLRRWKIGTKDFWFETGLEDWKFYYEVRNTVWLKFREGSRGQGWAIGFLHLLATLLHDGWSSSRWRTWRLALADARSGRLGRRSF</sequence>
<evidence type="ECO:0000256" key="2">
    <source>
        <dbReference type="ARBA" id="ARBA00022676"/>
    </source>
</evidence>
<evidence type="ECO:0000313" key="5">
    <source>
        <dbReference type="EMBL" id="MCW1912696.1"/>
    </source>
</evidence>
<dbReference type="RefSeq" id="WP_264511361.1">
    <property type="nucleotide sequence ID" value="NZ_JAPDDR010000002.1"/>
</dbReference>
<dbReference type="Proteomes" id="UP001165653">
    <property type="component" value="Unassembled WGS sequence"/>
</dbReference>
<evidence type="ECO:0000256" key="1">
    <source>
        <dbReference type="ARBA" id="ARBA00006739"/>
    </source>
</evidence>
<dbReference type="Gene3D" id="3.90.550.10">
    <property type="entry name" value="Spore Coat Polysaccharide Biosynthesis Protein SpsA, Chain A"/>
    <property type="match status" value="1"/>
</dbReference>
<accession>A0ABT3FYM6</accession>
<gene>
    <name evidence="5" type="ORF">OJ996_03870</name>
</gene>
<dbReference type="GO" id="GO:0016757">
    <property type="term" value="F:glycosyltransferase activity"/>
    <property type="evidence" value="ECO:0007669"/>
    <property type="project" value="UniProtKB-KW"/>
</dbReference>
<dbReference type="InterPro" id="IPR029044">
    <property type="entry name" value="Nucleotide-diphossugar_trans"/>
</dbReference>
<evidence type="ECO:0000259" key="4">
    <source>
        <dbReference type="Pfam" id="PF00535"/>
    </source>
</evidence>
<name>A0ABT3FYM6_9BACT</name>